<evidence type="ECO:0000256" key="8">
    <source>
        <dbReference type="ARBA" id="ARBA00022737"/>
    </source>
</evidence>
<reference evidence="17" key="1">
    <citation type="submission" date="2020-01" db="EMBL/GenBank/DDBJ databases">
        <authorList>
            <consortium name="DOE Joint Genome Institute"/>
            <person name="Haridas S."/>
            <person name="Albert R."/>
            <person name="Binder M."/>
            <person name="Bloem J."/>
            <person name="Labutti K."/>
            <person name="Salamov A."/>
            <person name="Andreopoulos B."/>
            <person name="Baker S.E."/>
            <person name="Barry K."/>
            <person name="Bills G."/>
            <person name="Bluhm B.H."/>
            <person name="Cannon C."/>
            <person name="Castanera R."/>
            <person name="Culley D.E."/>
            <person name="Daum C."/>
            <person name="Ezra D."/>
            <person name="Gonzalez J.B."/>
            <person name="Henrissat B."/>
            <person name="Kuo A."/>
            <person name="Liang C."/>
            <person name="Lipzen A."/>
            <person name="Lutzoni F."/>
            <person name="Magnuson J."/>
            <person name="Mondo S."/>
            <person name="Nolan M."/>
            <person name="Ohm R."/>
            <person name="Pangilinan J."/>
            <person name="Park H.-J."/>
            <person name="Ramirez L."/>
            <person name="Alfaro M."/>
            <person name="Sun H."/>
            <person name="Tritt A."/>
            <person name="Yoshinaga Y."/>
            <person name="Zwiers L.-H."/>
            <person name="Turgeon B.G."/>
            <person name="Goodwin S.B."/>
            <person name="Spatafora J.W."/>
            <person name="Crous P.W."/>
            <person name="Grigoriev I.V."/>
        </authorList>
    </citation>
    <scope>NUCLEOTIDE SEQUENCE</scope>
    <source>
        <strain evidence="17">CBS 342.82</strain>
    </source>
</reference>
<feature type="repeat" description="TPR" evidence="15">
    <location>
        <begin position="90"/>
        <end position="123"/>
    </location>
</feature>
<keyword evidence="7" id="KW-1017">Isopeptide bond</keyword>
<keyword evidence="5" id="KW-0813">Transport</keyword>
<evidence type="ECO:0000256" key="10">
    <source>
        <dbReference type="ARBA" id="ARBA00022843"/>
    </source>
</evidence>
<dbReference type="GO" id="GO:0005778">
    <property type="term" value="C:peroxisomal membrane"/>
    <property type="evidence" value="ECO:0007669"/>
    <property type="project" value="TreeGrafter"/>
</dbReference>
<evidence type="ECO:0000256" key="5">
    <source>
        <dbReference type="ARBA" id="ARBA00022448"/>
    </source>
</evidence>
<feature type="repeat" description="TPR" evidence="15">
    <location>
        <begin position="247"/>
        <end position="280"/>
    </location>
</feature>
<name>A0A6J3M7H5_9PEZI</name>
<dbReference type="Pfam" id="PF13432">
    <property type="entry name" value="TPR_16"/>
    <property type="match status" value="1"/>
</dbReference>
<evidence type="ECO:0000256" key="1">
    <source>
        <dbReference type="ARBA" id="ARBA00004275"/>
    </source>
</evidence>
<evidence type="ECO:0000256" key="13">
    <source>
        <dbReference type="ARBA" id="ARBA00023140"/>
    </source>
</evidence>
<keyword evidence="12" id="KW-0882">Thioester bond</keyword>
<keyword evidence="8" id="KW-0677">Repeat</keyword>
<dbReference type="Gene3D" id="1.25.40.10">
    <property type="entry name" value="Tetratricopeptide repeat domain"/>
    <property type="match status" value="1"/>
</dbReference>
<evidence type="ECO:0000256" key="4">
    <source>
        <dbReference type="ARBA" id="ARBA00014710"/>
    </source>
</evidence>
<keyword evidence="10" id="KW-0832">Ubl conjugation</keyword>
<gene>
    <name evidence="17" type="ORF">K489DRAFT_379490</name>
</gene>
<keyword evidence="6" id="KW-0963">Cytoplasm</keyword>
<evidence type="ECO:0000256" key="11">
    <source>
        <dbReference type="ARBA" id="ARBA00022927"/>
    </source>
</evidence>
<dbReference type="PANTHER" id="PTHR10130">
    <property type="entry name" value="PEROXISOMAL TARGETING SIGNAL 1 RECEPTOR PEX5"/>
    <property type="match status" value="1"/>
</dbReference>
<feature type="repeat" description="TPR" evidence="15">
    <location>
        <begin position="205"/>
        <end position="238"/>
    </location>
</feature>
<dbReference type="PROSITE" id="PS50005">
    <property type="entry name" value="TPR"/>
    <property type="match status" value="3"/>
</dbReference>
<comment type="subcellular location">
    <subcellularLocation>
        <location evidence="2">Cytoplasm</location>
    </subcellularLocation>
    <subcellularLocation>
        <location evidence="1">Peroxisome</location>
    </subcellularLocation>
</comment>
<evidence type="ECO:0000313" key="16">
    <source>
        <dbReference type="Proteomes" id="UP000504637"/>
    </source>
</evidence>
<dbReference type="GO" id="GO:0005052">
    <property type="term" value="F:peroxisome matrix targeting signal-1 binding"/>
    <property type="evidence" value="ECO:0007669"/>
    <property type="project" value="TreeGrafter"/>
</dbReference>
<dbReference type="OrthoDB" id="10006023at2759"/>
<sequence length="387" mass="42587">MFANDELADSLGDEYDQWKDFDGLNHNFDGLGAELDNAPNLGTYMFEENNIFMDVPNAFEEGQKIMREGGNLSLAALAFEAAVQKDKDFVEAWVALGQAQAQNEKESPAIRALERALDIDPNSLEALMGLAVSYTNEGYDTLAYRTLERWVGVKYPQLGVPARGTEAGPDPEEMGFTDRHQLHEKVTNYFLRAAQLNPSGGAVDVDVQVGLGVLFYGSEDYDKAVDCFTAALNSHAHGAMKREGEEHLLWNRLGATLANSARSEEAIEAYSRALELRPNFVRARYNLGVSCINLGVLDQAAAHLLGALSMHKVLEQEGRAKAAELLGGGPTGEGADARAVEHLLQANQSTNLYDTLRRVFTNMDRRDLSTMVGPDMDLDAMRKEFDF</sequence>
<dbReference type="GO" id="GO:0005829">
    <property type="term" value="C:cytosol"/>
    <property type="evidence" value="ECO:0007669"/>
    <property type="project" value="TreeGrafter"/>
</dbReference>
<evidence type="ECO:0000256" key="12">
    <source>
        <dbReference type="ARBA" id="ARBA00022966"/>
    </source>
</evidence>
<dbReference type="SUPFAM" id="SSF48452">
    <property type="entry name" value="TPR-like"/>
    <property type="match status" value="1"/>
</dbReference>
<dbReference type="InterPro" id="IPR011990">
    <property type="entry name" value="TPR-like_helical_dom_sf"/>
</dbReference>
<dbReference type="GeneID" id="54362464"/>
<organism evidence="17">
    <name type="scientific">Dissoconium aciculare CBS 342.82</name>
    <dbReference type="NCBI Taxonomy" id="1314786"/>
    <lineage>
        <taxon>Eukaryota</taxon>
        <taxon>Fungi</taxon>
        <taxon>Dikarya</taxon>
        <taxon>Ascomycota</taxon>
        <taxon>Pezizomycotina</taxon>
        <taxon>Dothideomycetes</taxon>
        <taxon>Dothideomycetidae</taxon>
        <taxon>Mycosphaerellales</taxon>
        <taxon>Dissoconiaceae</taxon>
        <taxon>Dissoconium</taxon>
    </lineage>
</organism>
<dbReference type="Proteomes" id="UP000504637">
    <property type="component" value="Unplaced"/>
</dbReference>
<evidence type="ECO:0000256" key="3">
    <source>
        <dbReference type="ARBA" id="ARBA00005348"/>
    </source>
</evidence>
<proteinExistence type="inferred from homology"/>
<keyword evidence="11" id="KW-0653">Protein transport</keyword>
<reference evidence="17" key="3">
    <citation type="submission" date="2025-08" db="UniProtKB">
        <authorList>
            <consortium name="RefSeq"/>
        </authorList>
    </citation>
    <scope>IDENTIFICATION</scope>
    <source>
        <strain evidence="17">CBS 342.82</strain>
    </source>
</reference>
<dbReference type="RefSeq" id="XP_033460535.1">
    <property type="nucleotide sequence ID" value="XM_033604664.1"/>
</dbReference>
<evidence type="ECO:0000256" key="15">
    <source>
        <dbReference type="PROSITE-ProRule" id="PRU00339"/>
    </source>
</evidence>
<dbReference type="Pfam" id="PF13414">
    <property type="entry name" value="TPR_11"/>
    <property type="match status" value="1"/>
</dbReference>
<dbReference type="PANTHER" id="PTHR10130:SF0">
    <property type="entry name" value="GH08708P"/>
    <property type="match status" value="1"/>
</dbReference>
<evidence type="ECO:0000256" key="6">
    <source>
        <dbReference type="ARBA" id="ARBA00022490"/>
    </source>
</evidence>
<accession>A0A6J3M7H5</accession>
<dbReference type="AlphaFoldDB" id="A0A6J3M7H5"/>
<evidence type="ECO:0000256" key="14">
    <source>
        <dbReference type="ARBA" id="ARBA00032505"/>
    </source>
</evidence>
<evidence type="ECO:0000256" key="7">
    <source>
        <dbReference type="ARBA" id="ARBA00022499"/>
    </source>
</evidence>
<dbReference type="InterPro" id="IPR019734">
    <property type="entry name" value="TPR_rpt"/>
</dbReference>
<evidence type="ECO:0000256" key="9">
    <source>
        <dbReference type="ARBA" id="ARBA00022803"/>
    </source>
</evidence>
<keyword evidence="9 15" id="KW-0802">TPR repeat</keyword>
<reference evidence="17" key="2">
    <citation type="submission" date="2020-04" db="EMBL/GenBank/DDBJ databases">
        <authorList>
            <consortium name="NCBI Genome Project"/>
        </authorList>
    </citation>
    <scope>NUCLEOTIDE SEQUENCE</scope>
    <source>
        <strain evidence="17">CBS 342.82</strain>
    </source>
</reference>
<evidence type="ECO:0000313" key="17">
    <source>
        <dbReference type="RefSeq" id="XP_033460535.1"/>
    </source>
</evidence>
<dbReference type="FunFam" id="1.25.40.10:FF:000218">
    <property type="entry name" value="Peroxisomal targeting signal receptor"/>
    <property type="match status" value="1"/>
</dbReference>
<comment type="similarity">
    <text evidence="3">Belongs to the peroxisomal targeting signal receptor family.</text>
</comment>
<evidence type="ECO:0000256" key="2">
    <source>
        <dbReference type="ARBA" id="ARBA00004496"/>
    </source>
</evidence>
<keyword evidence="13" id="KW-0576">Peroxisome</keyword>
<dbReference type="InterPro" id="IPR024111">
    <property type="entry name" value="PEX5/PEX5L"/>
</dbReference>
<dbReference type="GO" id="GO:0016560">
    <property type="term" value="P:protein import into peroxisome matrix, docking"/>
    <property type="evidence" value="ECO:0007669"/>
    <property type="project" value="TreeGrafter"/>
</dbReference>
<dbReference type="SMART" id="SM00028">
    <property type="entry name" value="TPR"/>
    <property type="match status" value="4"/>
</dbReference>
<keyword evidence="16" id="KW-1185">Reference proteome</keyword>
<protein>
    <recommendedName>
        <fullName evidence="4">Peroxisomal targeting signal receptor</fullName>
    </recommendedName>
    <alternativeName>
        <fullName evidence="14">Peroxin-5</fullName>
    </alternativeName>
</protein>